<accession>A0A6A6H3P7</accession>
<organism evidence="1 2">
    <name type="scientific">Viridothelium virens</name>
    <name type="common">Speckled blister lichen</name>
    <name type="synonym">Trypethelium virens</name>
    <dbReference type="NCBI Taxonomy" id="1048519"/>
    <lineage>
        <taxon>Eukaryota</taxon>
        <taxon>Fungi</taxon>
        <taxon>Dikarya</taxon>
        <taxon>Ascomycota</taxon>
        <taxon>Pezizomycotina</taxon>
        <taxon>Dothideomycetes</taxon>
        <taxon>Dothideomycetes incertae sedis</taxon>
        <taxon>Trypetheliales</taxon>
        <taxon>Trypetheliaceae</taxon>
        <taxon>Viridothelium</taxon>
    </lineage>
</organism>
<gene>
    <name evidence="1" type="ORF">EV356DRAFT_257846</name>
</gene>
<dbReference type="AlphaFoldDB" id="A0A6A6H3P7"/>
<evidence type="ECO:0000313" key="2">
    <source>
        <dbReference type="Proteomes" id="UP000800092"/>
    </source>
</evidence>
<keyword evidence="2" id="KW-1185">Reference proteome</keyword>
<name>A0A6A6H3P7_VIRVR</name>
<protein>
    <submittedName>
        <fullName evidence="1">Uncharacterized protein</fullName>
    </submittedName>
</protein>
<dbReference type="EMBL" id="ML991818">
    <property type="protein sequence ID" value="KAF2232163.1"/>
    <property type="molecule type" value="Genomic_DNA"/>
</dbReference>
<reference evidence="1" key="1">
    <citation type="journal article" date="2020" name="Stud. Mycol.">
        <title>101 Dothideomycetes genomes: a test case for predicting lifestyles and emergence of pathogens.</title>
        <authorList>
            <person name="Haridas S."/>
            <person name="Albert R."/>
            <person name="Binder M."/>
            <person name="Bloem J."/>
            <person name="Labutti K."/>
            <person name="Salamov A."/>
            <person name="Andreopoulos B."/>
            <person name="Baker S."/>
            <person name="Barry K."/>
            <person name="Bills G."/>
            <person name="Bluhm B."/>
            <person name="Cannon C."/>
            <person name="Castanera R."/>
            <person name="Culley D."/>
            <person name="Daum C."/>
            <person name="Ezra D."/>
            <person name="Gonzalez J."/>
            <person name="Henrissat B."/>
            <person name="Kuo A."/>
            <person name="Liang C."/>
            <person name="Lipzen A."/>
            <person name="Lutzoni F."/>
            <person name="Magnuson J."/>
            <person name="Mondo S."/>
            <person name="Nolan M."/>
            <person name="Ohm R."/>
            <person name="Pangilinan J."/>
            <person name="Park H.-J."/>
            <person name="Ramirez L."/>
            <person name="Alfaro M."/>
            <person name="Sun H."/>
            <person name="Tritt A."/>
            <person name="Yoshinaga Y."/>
            <person name="Zwiers L.-H."/>
            <person name="Turgeon B."/>
            <person name="Goodwin S."/>
            <person name="Spatafora J."/>
            <person name="Crous P."/>
            <person name="Grigoriev I."/>
        </authorList>
    </citation>
    <scope>NUCLEOTIDE SEQUENCE</scope>
    <source>
        <strain evidence="1">Tuck. ex Michener</strain>
    </source>
</reference>
<evidence type="ECO:0000313" key="1">
    <source>
        <dbReference type="EMBL" id="KAF2232163.1"/>
    </source>
</evidence>
<sequence length="116" mass="12853">MVAQKRNPSKLKICLQKKAPHDCTCPFTLGGKRLSLWCRFRPQYLLGGHAIFAVVWQGLKLSPTTQLSPRFTFAAASRPYQAVHHTVTACATKELCGLKRGEGGCHKALGTEWRTS</sequence>
<proteinExistence type="predicted"/>
<dbReference type="Proteomes" id="UP000800092">
    <property type="component" value="Unassembled WGS sequence"/>
</dbReference>